<sequence length="65" mass="8004">MQKERKIEEDVHDIDVAYWEEWIRQIDKDRQCEKEEYDATVDNSKQQIHEEKNKKLLDKELEVGK</sequence>
<accession>A0ABD3UA00</accession>
<feature type="compositionally biased region" description="Basic and acidic residues" evidence="1">
    <location>
        <begin position="47"/>
        <end position="65"/>
    </location>
</feature>
<dbReference type="AlphaFoldDB" id="A0ABD3UA00"/>
<feature type="region of interest" description="Disordered" evidence="1">
    <location>
        <begin position="37"/>
        <end position="65"/>
    </location>
</feature>
<gene>
    <name evidence="2" type="ORF">ACJIZ3_003727</name>
</gene>
<dbReference type="EMBL" id="JBJXBP010000002">
    <property type="protein sequence ID" value="KAL3846324.1"/>
    <property type="molecule type" value="Genomic_DNA"/>
</dbReference>
<reference evidence="2 3" key="1">
    <citation type="submission" date="2024-12" db="EMBL/GenBank/DDBJ databases">
        <title>The unique morphological basis and parallel evolutionary history of personate flowers in Penstemon.</title>
        <authorList>
            <person name="Depatie T.H."/>
            <person name="Wessinger C.A."/>
        </authorList>
    </citation>
    <scope>NUCLEOTIDE SEQUENCE [LARGE SCALE GENOMIC DNA]</scope>
    <source>
        <strain evidence="2">WTNN_2</strain>
        <tissue evidence="2">Leaf</tissue>
    </source>
</reference>
<evidence type="ECO:0000256" key="1">
    <source>
        <dbReference type="SAM" id="MobiDB-lite"/>
    </source>
</evidence>
<proteinExistence type="predicted"/>
<name>A0ABD3UA00_9LAMI</name>
<organism evidence="2 3">
    <name type="scientific">Penstemon smallii</name>
    <dbReference type="NCBI Taxonomy" id="265156"/>
    <lineage>
        <taxon>Eukaryota</taxon>
        <taxon>Viridiplantae</taxon>
        <taxon>Streptophyta</taxon>
        <taxon>Embryophyta</taxon>
        <taxon>Tracheophyta</taxon>
        <taxon>Spermatophyta</taxon>
        <taxon>Magnoliopsida</taxon>
        <taxon>eudicotyledons</taxon>
        <taxon>Gunneridae</taxon>
        <taxon>Pentapetalae</taxon>
        <taxon>asterids</taxon>
        <taxon>lamiids</taxon>
        <taxon>Lamiales</taxon>
        <taxon>Plantaginaceae</taxon>
        <taxon>Cheloneae</taxon>
        <taxon>Penstemon</taxon>
    </lineage>
</organism>
<evidence type="ECO:0000313" key="2">
    <source>
        <dbReference type="EMBL" id="KAL3846324.1"/>
    </source>
</evidence>
<evidence type="ECO:0000313" key="3">
    <source>
        <dbReference type="Proteomes" id="UP001634393"/>
    </source>
</evidence>
<keyword evidence="3" id="KW-1185">Reference proteome</keyword>
<dbReference type="Proteomes" id="UP001634393">
    <property type="component" value="Unassembled WGS sequence"/>
</dbReference>
<protein>
    <submittedName>
        <fullName evidence="2">Uncharacterized protein</fullName>
    </submittedName>
</protein>
<comment type="caution">
    <text evidence="2">The sequence shown here is derived from an EMBL/GenBank/DDBJ whole genome shotgun (WGS) entry which is preliminary data.</text>
</comment>